<dbReference type="InParanoid" id="A0A5E4FAJ5"/>
<evidence type="ECO:0000256" key="6">
    <source>
        <dbReference type="RuleBase" id="RU367087"/>
    </source>
</evidence>
<keyword evidence="3 6" id="KW-0808">Transferase</keyword>
<keyword evidence="2 6" id="KW-0489">Methyltransferase</keyword>
<dbReference type="GO" id="GO:0032259">
    <property type="term" value="P:methylation"/>
    <property type="evidence" value="ECO:0007669"/>
    <property type="project" value="UniProtKB-KW"/>
</dbReference>
<evidence type="ECO:0000256" key="3">
    <source>
        <dbReference type="ARBA" id="ARBA00022679"/>
    </source>
</evidence>
<evidence type="ECO:0000256" key="5">
    <source>
        <dbReference type="PROSITE-ProRule" id="PRU00848"/>
    </source>
</evidence>
<dbReference type="FunCoup" id="A0A5E4FAJ5">
    <property type="interactions" value="1558"/>
</dbReference>
<dbReference type="GO" id="GO:0008173">
    <property type="term" value="F:RNA methyltransferase activity"/>
    <property type="evidence" value="ECO:0007669"/>
    <property type="project" value="UniProtKB-UniRule"/>
</dbReference>
<proteinExistence type="inferred from homology"/>
<evidence type="ECO:0000256" key="1">
    <source>
        <dbReference type="ARBA" id="ARBA00008361"/>
    </source>
</evidence>
<protein>
    <recommendedName>
        <fullName evidence="6">RNA methyltransferase</fullName>
        <ecNumber evidence="6">2.1.1.-</ecNumber>
    </recommendedName>
</protein>
<dbReference type="InterPro" id="IPR010675">
    <property type="entry name" value="Bin3_C"/>
</dbReference>
<keyword evidence="4 5" id="KW-0949">S-adenosyl-L-methionine</keyword>
<evidence type="ECO:0000313" key="9">
    <source>
        <dbReference type="Proteomes" id="UP000327085"/>
    </source>
</evidence>
<dbReference type="CDD" id="cd02440">
    <property type="entry name" value="AdoMet_MTases"/>
    <property type="match status" value="1"/>
</dbReference>
<feature type="domain" description="Bin3-type SAM" evidence="7">
    <location>
        <begin position="18"/>
        <end position="255"/>
    </location>
</feature>
<sequence>MHIIWTFSGKIGQELEEDPRLKVFKKEWFQGKDCLDIGCNSGIMTIQIAKKFCCQSILGVDIDANQIQDAYWHIRKFLKMEDARKVPGKSSKLEDANGSESSIKGSLKEERKEIPRNCCAEEKNRLDIVSFQKEDFVNTRDPPKKHYDTIICLSVTKWIHLNWGDDGLIALFTKVWRLLNPGGIFVLEPQPWKSYENNYKVSETTRTNYKNLKFHPEYFQDLLLDKIGFKTVENVTSGVSGSKTGFNRPILVFRK</sequence>
<dbReference type="InterPro" id="IPR024160">
    <property type="entry name" value="BIN3_SAM-bd_dom"/>
</dbReference>
<dbReference type="Pfam" id="PF06859">
    <property type="entry name" value="Bin3"/>
    <property type="match status" value="1"/>
</dbReference>
<reference evidence="9" key="1">
    <citation type="journal article" date="2020" name="Plant J.">
        <title>Transposons played a major role in the diversification between the closely related almond and peach genomes: results from the almond genome sequence.</title>
        <authorList>
            <person name="Alioto T."/>
            <person name="Alexiou K.G."/>
            <person name="Bardil A."/>
            <person name="Barteri F."/>
            <person name="Castanera R."/>
            <person name="Cruz F."/>
            <person name="Dhingra A."/>
            <person name="Duval H."/>
            <person name="Fernandez I Marti A."/>
            <person name="Frias L."/>
            <person name="Galan B."/>
            <person name="Garcia J.L."/>
            <person name="Howad W."/>
            <person name="Gomez-Garrido J."/>
            <person name="Gut M."/>
            <person name="Julca I."/>
            <person name="Morata J."/>
            <person name="Puigdomenech P."/>
            <person name="Ribeca P."/>
            <person name="Rubio Cabetas M.J."/>
            <person name="Vlasova A."/>
            <person name="Wirthensohn M."/>
            <person name="Garcia-Mas J."/>
            <person name="Gabaldon T."/>
            <person name="Casacuberta J.M."/>
            <person name="Arus P."/>
        </authorList>
    </citation>
    <scope>NUCLEOTIDE SEQUENCE [LARGE SCALE GENOMIC DNA]</scope>
    <source>
        <strain evidence="9">cv. Texas</strain>
    </source>
</reference>
<dbReference type="EMBL" id="CABIKO010000072">
    <property type="protein sequence ID" value="VVA23581.1"/>
    <property type="molecule type" value="Genomic_DNA"/>
</dbReference>
<dbReference type="OMA" id="YCDHETE"/>
<dbReference type="Gramene" id="VVA23581">
    <property type="protein sequence ID" value="VVA23581"/>
    <property type="gene ID" value="Prudul26B025580"/>
</dbReference>
<dbReference type="PROSITE" id="PS51515">
    <property type="entry name" value="BIN3_SAM"/>
    <property type="match status" value="1"/>
</dbReference>
<dbReference type="InterPro" id="IPR039772">
    <property type="entry name" value="Bin3-like"/>
</dbReference>
<evidence type="ECO:0000313" key="8">
    <source>
        <dbReference type="EMBL" id="VVA23581.1"/>
    </source>
</evidence>
<gene>
    <name evidence="8" type="ORF">ALMOND_2B025580</name>
</gene>
<dbReference type="Gene3D" id="3.40.50.150">
    <property type="entry name" value="Vaccinia Virus protein VP39"/>
    <property type="match status" value="1"/>
</dbReference>
<dbReference type="AlphaFoldDB" id="A0A5E4FAJ5"/>
<dbReference type="EC" id="2.1.1.-" evidence="6"/>
<dbReference type="GO" id="GO:0040031">
    <property type="term" value="P:snRNA modification"/>
    <property type="evidence" value="ECO:0007669"/>
    <property type="project" value="TreeGrafter"/>
</dbReference>
<comment type="similarity">
    <text evidence="1 6">Belongs to the methyltransferase superfamily.</text>
</comment>
<dbReference type="GO" id="GO:0017069">
    <property type="term" value="F:snRNA binding"/>
    <property type="evidence" value="ECO:0007669"/>
    <property type="project" value="TreeGrafter"/>
</dbReference>
<evidence type="ECO:0000259" key="7">
    <source>
        <dbReference type="PROSITE" id="PS51515"/>
    </source>
</evidence>
<dbReference type="PANTHER" id="PTHR12315:SF0">
    <property type="entry name" value="7SK SNRNA METHYLPHOSPHATE CAPPING ENZYME"/>
    <property type="match status" value="1"/>
</dbReference>
<dbReference type="Proteomes" id="UP000327085">
    <property type="component" value="Chromosome 4"/>
</dbReference>
<dbReference type="PANTHER" id="PTHR12315">
    <property type="entry name" value="BICOID-INTERACTING PROTEIN RELATED"/>
    <property type="match status" value="1"/>
</dbReference>
<name>A0A5E4FAJ5_PRUDU</name>
<dbReference type="GO" id="GO:0008171">
    <property type="term" value="F:O-methyltransferase activity"/>
    <property type="evidence" value="ECO:0007669"/>
    <property type="project" value="UniProtKB-UniRule"/>
</dbReference>
<accession>A0A5E4FAJ5</accession>
<organism evidence="8 9">
    <name type="scientific">Prunus dulcis</name>
    <name type="common">Almond</name>
    <name type="synonym">Amygdalus dulcis</name>
    <dbReference type="NCBI Taxonomy" id="3755"/>
    <lineage>
        <taxon>Eukaryota</taxon>
        <taxon>Viridiplantae</taxon>
        <taxon>Streptophyta</taxon>
        <taxon>Embryophyta</taxon>
        <taxon>Tracheophyta</taxon>
        <taxon>Spermatophyta</taxon>
        <taxon>Magnoliopsida</taxon>
        <taxon>eudicotyledons</taxon>
        <taxon>Gunneridae</taxon>
        <taxon>Pentapetalae</taxon>
        <taxon>rosids</taxon>
        <taxon>fabids</taxon>
        <taxon>Rosales</taxon>
        <taxon>Rosaceae</taxon>
        <taxon>Amygdaloideae</taxon>
        <taxon>Amygdaleae</taxon>
        <taxon>Prunus</taxon>
    </lineage>
</organism>
<dbReference type="SUPFAM" id="SSF53335">
    <property type="entry name" value="S-adenosyl-L-methionine-dependent methyltransferases"/>
    <property type="match status" value="1"/>
</dbReference>
<dbReference type="InterPro" id="IPR029063">
    <property type="entry name" value="SAM-dependent_MTases_sf"/>
</dbReference>
<evidence type="ECO:0000256" key="4">
    <source>
        <dbReference type="ARBA" id="ARBA00022691"/>
    </source>
</evidence>
<evidence type="ECO:0000256" key="2">
    <source>
        <dbReference type="ARBA" id="ARBA00022603"/>
    </source>
</evidence>